<evidence type="ECO:0000313" key="1">
    <source>
        <dbReference type="EMBL" id="CAL1377897.1"/>
    </source>
</evidence>
<dbReference type="SUPFAM" id="SSF56219">
    <property type="entry name" value="DNase I-like"/>
    <property type="match status" value="1"/>
</dbReference>
<protein>
    <recommendedName>
        <fullName evidence="3">Endonuclease/exonuclease/phosphatase domain-containing protein</fullName>
    </recommendedName>
</protein>
<name>A0AAV2DWK1_9ROSI</name>
<accession>A0AAV2DWK1</accession>
<dbReference type="PANTHER" id="PTHR33710:SF83">
    <property type="entry name" value="ENDONUCLEASE_EXONUCLEASE_PHOSPHATASE DOMAIN-CONTAINING PROTEIN"/>
    <property type="match status" value="1"/>
</dbReference>
<dbReference type="InterPro" id="IPR036691">
    <property type="entry name" value="Endo/exonu/phosph_ase_sf"/>
</dbReference>
<dbReference type="Gene3D" id="3.60.10.10">
    <property type="entry name" value="Endonuclease/exonuclease/phosphatase"/>
    <property type="match status" value="1"/>
</dbReference>
<gene>
    <name evidence="1" type="ORF">LTRI10_LOCUS19515</name>
</gene>
<organism evidence="1 2">
    <name type="scientific">Linum trigynum</name>
    <dbReference type="NCBI Taxonomy" id="586398"/>
    <lineage>
        <taxon>Eukaryota</taxon>
        <taxon>Viridiplantae</taxon>
        <taxon>Streptophyta</taxon>
        <taxon>Embryophyta</taxon>
        <taxon>Tracheophyta</taxon>
        <taxon>Spermatophyta</taxon>
        <taxon>Magnoliopsida</taxon>
        <taxon>eudicotyledons</taxon>
        <taxon>Gunneridae</taxon>
        <taxon>Pentapetalae</taxon>
        <taxon>rosids</taxon>
        <taxon>fabids</taxon>
        <taxon>Malpighiales</taxon>
        <taxon>Linaceae</taxon>
        <taxon>Linum</taxon>
    </lineage>
</organism>
<reference evidence="1 2" key="1">
    <citation type="submission" date="2024-04" db="EMBL/GenBank/DDBJ databases">
        <authorList>
            <person name="Fracassetti M."/>
        </authorList>
    </citation>
    <scope>NUCLEOTIDE SEQUENCE [LARGE SCALE GENOMIC DNA]</scope>
</reference>
<dbReference type="PANTHER" id="PTHR33710">
    <property type="entry name" value="BNAC02G09200D PROTEIN"/>
    <property type="match status" value="1"/>
</dbReference>
<dbReference type="Proteomes" id="UP001497516">
    <property type="component" value="Chromosome 3"/>
</dbReference>
<evidence type="ECO:0008006" key="3">
    <source>
        <dbReference type="Google" id="ProtNLM"/>
    </source>
</evidence>
<dbReference type="EMBL" id="OZ034816">
    <property type="protein sequence ID" value="CAL1377897.1"/>
    <property type="molecule type" value="Genomic_DNA"/>
</dbReference>
<dbReference type="AlphaFoldDB" id="A0AAV2DWK1"/>
<proteinExistence type="predicted"/>
<evidence type="ECO:0000313" key="2">
    <source>
        <dbReference type="Proteomes" id="UP001497516"/>
    </source>
</evidence>
<sequence length="183" mass="21469">MAAFSECLTEVGLQDLGFSGYPYTWENCRRNGGYIEESLDRFVANHEWRACWRNGQVLHFDATRSDHRPVACDTLGEEDEETRWGWSFHFEAQWTKHPECENMIATAWGSATGNALMKCTQVKDSLDGWSRAAFPNFRRQKARIRRALNALERRERTPEVLDQRAKLQLEMDELESDEELYWQ</sequence>
<keyword evidence="2" id="KW-1185">Reference proteome</keyword>